<accession>K2MI62</accession>
<dbReference type="PROSITE" id="PS51462">
    <property type="entry name" value="NUDIX"/>
    <property type="match status" value="1"/>
</dbReference>
<name>K2MI62_9HYPH</name>
<evidence type="ECO:0000256" key="1">
    <source>
        <dbReference type="ARBA" id="ARBA00001946"/>
    </source>
</evidence>
<dbReference type="EMBL" id="AMRM01000044">
    <property type="protein sequence ID" value="EKF16832.1"/>
    <property type="molecule type" value="Genomic_DNA"/>
</dbReference>
<feature type="domain" description="Nudix hydrolase" evidence="3">
    <location>
        <begin position="6"/>
        <end position="133"/>
    </location>
</feature>
<organism evidence="4 5">
    <name type="scientific">Nitratireductor pacificus pht-3B</name>
    <dbReference type="NCBI Taxonomy" id="391937"/>
    <lineage>
        <taxon>Bacteria</taxon>
        <taxon>Pseudomonadati</taxon>
        <taxon>Pseudomonadota</taxon>
        <taxon>Alphaproteobacteria</taxon>
        <taxon>Hyphomicrobiales</taxon>
        <taxon>Phyllobacteriaceae</taxon>
        <taxon>Nitratireductor</taxon>
    </lineage>
</organism>
<dbReference type="PANTHER" id="PTHR43046">
    <property type="entry name" value="GDP-MANNOSE MANNOSYL HYDROLASE"/>
    <property type="match status" value="1"/>
</dbReference>
<protein>
    <submittedName>
        <fullName evidence="4">MutT family NTP pyrophosphatase</fullName>
    </submittedName>
</protein>
<dbReference type="OrthoDB" id="9801098at2"/>
<comment type="caution">
    <text evidence="4">The sequence shown here is derived from an EMBL/GenBank/DDBJ whole genome shotgun (WGS) entry which is preliminary data.</text>
</comment>
<evidence type="ECO:0000256" key="2">
    <source>
        <dbReference type="ARBA" id="ARBA00022801"/>
    </source>
</evidence>
<keyword evidence="2" id="KW-0378">Hydrolase</keyword>
<dbReference type="RefSeq" id="WP_008599330.1">
    <property type="nucleotide sequence ID" value="NZ_AMRM01000044.1"/>
</dbReference>
<dbReference type="AlphaFoldDB" id="K2MI62"/>
<gene>
    <name evidence="4" type="ORF">NA2_21053</name>
</gene>
<dbReference type="PATRIC" id="fig|391937.3.peg.4308"/>
<proteinExistence type="predicted"/>
<evidence type="ECO:0000259" key="3">
    <source>
        <dbReference type="PROSITE" id="PS51462"/>
    </source>
</evidence>
<dbReference type="InterPro" id="IPR020084">
    <property type="entry name" value="NUDIX_hydrolase_CS"/>
</dbReference>
<evidence type="ECO:0000313" key="4">
    <source>
        <dbReference type="EMBL" id="EKF16832.1"/>
    </source>
</evidence>
<keyword evidence="5" id="KW-1185">Reference proteome</keyword>
<sequence>MDTQHDAIRIAAAIITRPDGMTLLVRKQGTSAFMQPGGKIEAAEQPVMALCRELREEIGLSVDAAAPIHLGRFSAPAANEAGRTVVAELFRLTIDGHVEPAAEIAEIAWVDPGAPGALPLAPLTRDSALPLACR</sequence>
<comment type="cofactor">
    <cofactor evidence="1">
        <name>Mg(2+)</name>
        <dbReference type="ChEBI" id="CHEBI:18420"/>
    </cofactor>
</comment>
<dbReference type="SUPFAM" id="SSF55811">
    <property type="entry name" value="Nudix"/>
    <property type="match status" value="1"/>
</dbReference>
<dbReference type="CDD" id="cd04690">
    <property type="entry name" value="NUDIX_Hydrolase"/>
    <property type="match status" value="1"/>
</dbReference>
<dbReference type="InterPro" id="IPR000086">
    <property type="entry name" value="NUDIX_hydrolase_dom"/>
</dbReference>
<reference evidence="4 5" key="1">
    <citation type="journal article" date="2012" name="J. Bacteriol.">
        <title>Genome Sequence of Nitratireductor pacificus Type Strain pht-3B.</title>
        <authorList>
            <person name="Lai Q."/>
            <person name="Li G."/>
            <person name="Shao Z."/>
        </authorList>
    </citation>
    <scope>NUCLEOTIDE SEQUENCE [LARGE SCALE GENOMIC DNA]</scope>
    <source>
        <strain evidence="5">pht-3B</strain>
    </source>
</reference>
<dbReference type="STRING" id="391937.NA2_21053"/>
<dbReference type="Gene3D" id="3.90.79.10">
    <property type="entry name" value="Nucleoside Triphosphate Pyrophosphohydrolase"/>
    <property type="match status" value="1"/>
</dbReference>
<dbReference type="eggNOG" id="COG0494">
    <property type="taxonomic scope" value="Bacteria"/>
</dbReference>
<dbReference type="GO" id="GO:0016787">
    <property type="term" value="F:hydrolase activity"/>
    <property type="evidence" value="ECO:0007669"/>
    <property type="project" value="UniProtKB-KW"/>
</dbReference>
<dbReference type="PANTHER" id="PTHR43046:SF2">
    <property type="entry name" value="8-OXO-DGTP DIPHOSPHATASE-RELATED"/>
    <property type="match status" value="1"/>
</dbReference>
<dbReference type="Proteomes" id="UP000006786">
    <property type="component" value="Unassembled WGS sequence"/>
</dbReference>
<dbReference type="PROSITE" id="PS00893">
    <property type="entry name" value="NUDIX_BOX"/>
    <property type="match status" value="1"/>
</dbReference>
<evidence type="ECO:0000313" key="5">
    <source>
        <dbReference type="Proteomes" id="UP000006786"/>
    </source>
</evidence>
<dbReference type="InterPro" id="IPR015797">
    <property type="entry name" value="NUDIX_hydrolase-like_dom_sf"/>
</dbReference>
<dbReference type="Pfam" id="PF00293">
    <property type="entry name" value="NUDIX"/>
    <property type="match status" value="1"/>
</dbReference>